<dbReference type="AlphaFoldDB" id="A0A255GAN9"/>
<sequence length="160" mass="16585">MAGCAGRCGGGTGRAGGAGGDRAPGRAGRPGDRRRRRPGGGRAAESGRQRDPVRRSGGPGGWIELGLAQDGDTAVLTVTDSGRGVPDHQRERIFDRMVRLRGEEVGAGSGLGLNIARGYARAHGGEVICAPAEPGRGARFVLTLPLIDQFAQRRPSPLIE</sequence>
<comment type="catalytic activity">
    <reaction evidence="1">
        <text>ATP + protein L-histidine = ADP + protein N-phospho-L-histidine.</text>
        <dbReference type="EC" id="2.7.13.3"/>
    </reaction>
</comment>
<proteinExistence type="predicted"/>
<dbReference type="InterPro" id="IPR004358">
    <property type="entry name" value="Sig_transdc_His_kin-like_C"/>
</dbReference>
<dbReference type="PROSITE" id="PS50109">
    <property type="entry name" value="HIS_KIN"/>
    <property type="match status" value="1"/>
</dbReference>
<feature type="compositionally biased region" description="Gly residues" evidence="6">
    <location>
        <begin position="1"/>
        <end position="22"/>
    </location>
</feature>
<feature type="compositionally biased region" description="Basic and acidic residues" evidence="6">
    <location>
        <begin position="45"/>
        <end position="54"/>
    </location>
</feature>
<evidence type="ECO:0000313" key="8">
    <source>
        <dbReference type="EMBL" id="OYO12979.1"/>
    </source>
</evidence>
<dbReference type="GO" id="GO:0000160">
    <property type="term" value="P:phosphorelay signal transduction system"/>
    <property type="evidence" value="ECO:0007669"/>
    <property type="project" value="UniProtKB-KW"/>
</dbReference>
<protein>
    <recommendedName>
        <fullName evidence="2">histidine kinase</fullName>
        <ecNumber evidence="2">2.7.13.3</ecNumber>
    </recommendedName>
</protein>
<dbReference type="InterPro" id="IPR003594">
    <property type="entry name" value="HATPase_dom"/>
</dbReference>
<feature type="region of interest" description="Disordered" evidence="6">
    <location>
        <begin position="1"/>
        <end position="66"/>
    </location>
</feature>
<evidence type="ECO:0000313" key="9">
    <source>
        <dbReference type="Proteomes" id="UP000215896"/>
    </source>
</evidence>
<dbReference type="EMBL" id="NMVO01000014">
    <property type="protein sequence ID" value="OYO12979.1"/>
    <property type="molecule type" value="Genomic_DNA"/>
</dbReference>
<gene>
    <name evidence="8" type="ORF">CGZ94_12560</name>
</gene>
<evidence type="ECO:0000256" key="5">
    <source>
        <dbReference type="ARBA" id="ARBA00023012"/>
    </source>
</evidence>
<keyword evidence="5" id="KW-0902">Two-component regulatory system</keyword>
<evidence type="ECO:0000256" key="3">
    <source>
        <dbReference type="ARBA" id="ARBA00022679"/>
    </source>
</evidence>
<dbReference type="SUPFAM" id="SSF55874">
    <property type="entry name" value="ATPase domain of HSP90 chaperone/DNA topoisomerase II/histidine kinase"/>
    <property type="match status" value="1"/>
</dbReference>
<dbReference type="InterPro" id="IPR036890">
    <property type="entry name" value="HATPase_C_sf"/>
</dbReference>
<dbReference type="PRINTS" id="PR00344">
    <property type="entry name" value="BCTRLSENSOR"/>
</dbReference>
<evidence type="ECO:0000259" key="7">
    <source>
        <dbReference type="PROSITE" id="PS50109"/>
    </source>
</evidence>
<evidence type="ECO:0000256" key="1">
    <source>
        <dbReference type="ARBA" id="ARBA00000085"/>
    </source>
</evidence>
<evidence type="ECO:0000256" key="6">
    <source>
        <dbReference type="SAM" id="MobiDB-lite"/>
    </source>
</evidence>
<dbReference type="PANTHER" id="PTHR43711:SF28">
    <property type="entry name" value="SENSOR HISTIDINE KINASE YXDK"/>
    <property type="match status" value="1"/>
</dbReference>
<dbReference type="Proteomes" id="UP000215896">
    <property type="component" value="Unassembled WGS sequence"/>
</dbReference>
<keyword evidence="3" id="KW-0808">Transferase</keyword>
<comment type="caution">
    <text evidence="8">The sequence shown here is derived from an EMBL/GenBank/DDBJ whole genome shotgun (WGS) entry which is preliminary data.</text>
</comment>
<dbReference type="Pfam" id="PF02518">
    <property type="entry name" value="HATPase_c"/>
    <property type="match status" value="1"/>
</dbReference>
<keyword evidence="4" id="KW-0418">Kinase</keyword>
<dbReference type="InterPro" id="IPR050736">
    <property type="entry name" value="Sensor_HK_Regulatory"/>
</dbReference>
<dbReference type="CDD" id="cd00075">
    <property type="entry name" value="HATPase"/>
    <property type="match status" value="1"/>
</dbReference>
<dbReference type="GO" id="GO:0004673">
    <property type="term" value="F:protein histidine kinase activity"/>
    <property type="evidence" value="ECO:0007669"/>
    <property type="project" value="UniProtKB-EC"/>
</dbReference>
<evidence type="ECO:0000256" key="2">
    <source>
        <dbReference type="ARBA" id="ARBA00012438"/>
    </source>
</evidence>
<dbReference type="EC" id="2.7.13.3" evidence="2"/>
<feature type="domain" description="Histidine kinase" evidence="7">
    <location>
        <begin position="51"/>
        <end position="148"/>
    </location>
</feature>
<dbReference type="Gene3D" id="3.30.565.10">
    <property type="entry name" value="Histidine kinase-like ATPase, C-terminal domain"/>
    <property type="match status" value="1"/>
</dbReference>
<dbReference type="PANTHER" id="PTHR43711">
    <property type="entry name" value="TWO-COMPONENT HISTIDINE KINASE"/>
    <property type="match status" value="1"/>
</dbReference>
<dbReference type="SMART" id="SM00387">
    <property type="entry name" value="HATPase_c"/>
    <property type="match status" value="1"/>
</dbReference>
<keyword evidence="9" id="KW-1185">Reference proteome</keyword>
<dbReference type="InterPro" id="IPR005467">
    <property type="entry name" value="His_kinase_dom"/>
</dbReference>
<dbReference type="OrthoDB" id="9806130at2"/>
<organism evidence="8 9">
    <name type="scientific">Enemella evansiae</name>
    <dbReference type="NCBI Taxonomy" id="2016499"/>
    <lineage>
        <taxon>Bacteria</taxon>
        <taxon>Bacillati</taxon>
        <taxon>Actinomycetota</taxon>
        <taxon>Actinomycetes</taxon>
        <taxon>Propionibacteriales</taxon>
        <taxon>Propionibacteriaceae</taxon>
        <taxon>Enemella</taxon>
    </lineage>
</organism>
<name>A0A255GAN9_9ACTN</name>
<reference evidence="8 9" key="1">
    <citation type="submission" date="2017-07" db="EMBL/GenBank/DDBJ databases">
        <title>Draft whole genome sequences of clinical Proprionibacteriaceae strains.</title>
        <authorList>
            <person name="Bernier A.-M."/>
            <person name="Bernard K."/>
            <person name="Domingo M.-C."/>
        </authorList>
    </citation>
    <scope>NUCLEOTIDE SEQUENCE [LARGE SCALE GENOMIC DNA]</scope>
    <source>
        <strain evidence="8 9">NML 030167</strain>
    </source>
</reference>
<evidence type="ECO:0000256" key="4">
    <source>
        <dbReference type="ARBA" id="ARBA00022777"/>
    </source>
</evidence>
<accession>A0A255GAN9</accession>